<feature type="compositionally biased region" description="Polar residues" evidence="1">
    <location>
        <begin position="137"/>
        <end position="159"/>
    </location>
</feature>
<evidence type="ECO:0000313" key="3">
    <source>
        <dbReference type="Proteomes" id="UP001237642"/>
    </source>
</evidence>
<reference evidence="2" key="1">
    <citation type="submission" date="2023-02" db="EMBL/GenBank/DDBJ databases">
        <title>Genome of toxic invasive species Heracleum sosnowskyi carries increased number of genes despite the absence of recent whole-genome duplications.</title>
        <authorList>
            <person name="Schelkunov M."/>
            <person name="Shtratnikova V."/>
            <person name="Makarenko M."/>
            <person name="Klepikova A."/>
            <person name="Omelchenko D."/>
            <person name="Novikova G."/>
            <person name="Obukhova E."/>
            <person name="Bogdanov V."/>
            <person name="Penin A."/>
            <person name="Logacheva M."/>
        </authorList>
    </citation>
    <scope>NUCLEOTIDE SEQUENCE</scope>
    <source>
        <strain evidence="2">Hsosn_3</strain>
        <tissue evidence="2">Leaf</tissue>
    </source>
</reference>
<accession>A0AAD8IF54</accession>
<dbReference type="PANTHER" id="PTHR31722:SF62">
    <property type="entry name" value="EMB|CAB62433.1"/>
    <property type="match status" value="1"/>
</dbReference>
<organism evidence="2 3">
    <name type="scientific">Heracleum sosnowskyi</name>
    <dbReference type="NCBI Taxonomy" id="360622"/>
    <lineage>
        <taxon>Eukaryota</taxon>
        <taxon>Viridiplantae</taxon>
        <taxon>Streptophyta</taxon>
        <taxon>Embryophyta</taxon>
        <taxon>Tracheophyta</taxon>
        <taxon>Spermatophyta</taxon>
        <taxon>Magnoliopsida</taxon>
        <taxon>eudicotyledons</taxon>
        <taxon>Gunneridae</taxon>
        <taxon>Pentapetalae</taxon>
        <taxon>asterids</taxon>
        <taxon>campanulids</taxon>
        <taxon>Apiales</taxon>
        <taxon>Apiaceae</taxon>
        <taxon>Apioideae</taxon>
        <taxon>apioid superclade</taxon>
        <taxon>Tordylieae</taxon>
        <taxon>Tordyliinae</taxon>
        <taxon>Heracleum</taxon>
    </lineage>
</organism>
<proteinExistence type="predicted"/>
<name>A0AAD8IF54_9APIA</name>
<dbReference type="AlphaFoldDB" id="A0AAD8IF54"/>
<dbReference type="Proteomes" id="UP001237642">
    <property type="component" value="Unassembled WGS sequence"/>
</dbReference>
<protein>
    <submittedName>
        <fullName evidence="2">UBA-like domain-containing protein</fullName>
    </submittedName>
</protein>
<dbReference type="PANTHER" id="PTHR31722">
    <property type="entry name" value="OS06G0675200 PROTEIN"/>
    <property type="match status" value="1"/>
</dbReference>
<dbReference type="EMBL" id="JAUIZM010000005">
    <property type="protein sequence ID" value="KAK1383293.1"/>
    <property type="molecule type" value="Genomic_DNA"/>
</dbReference>
<evidence type="ECO:0000256" key="1">
    <source>
        <dbReference type="SAM" id="MobiDB-lite"/>
    </source>
</evidence>
<sequence length="159" mass="17700">MYNNNNNNKNSFSSDHRNVVGNMSPRISFSNDFVESHSRLMNLHPSPPPPVSSDFEFSVSNHSMMSADELFSKGRLLPFKNNSQQKTVSTLREELLTSGEEDDNVVASSSGKPPKSGRWKGLLGLRKSHGTSKKQPDNNNNRSVFLPQDNSQNFTGNSE</sequence>
<comment type="caution">
    <text evidence="2">The sequence shown here is derived from an EMBL/GenBank/DDBJ whole genome shotgun (WGS) entry which is preliminary data.</text>
</comment>
<reference evidence="2" key="2">
    <citation type="submission" date="2023-05" db="EMBL/GenBank/DDBJ databases">
        <authorList>
            <person name="Schelkunov M.I."/>
        </authorList>
    </citation>
    <scope>NUCLEOTIDE SEQUENCE</scope>
    <source>
        <strain evidence="2">Hsosn_3</strain>
        <tissue evidence="2">Leaf</tissue>
    </source>
</reference>
<evidence type="ECO:0000313" key="2">
    <source>
        <dbReference type="EMBL" id="KAK1383293.1"/>
    </source>
</evidence>
<gene>
    <name evidence="2" type="ORF">POM88_021028</name>
</gene>
<keyword evidence="3" id="KW-1185">Reference proteome</keyword>
<feature type="region of interest" description="Disordered" evidence="1">
    <location>
        <begin position="97"/>
        <end position="159"/>
    </location>
</feature>